<dbReference type="PANTHER" id="PTHR11177:SF369">
    <property type="entry name" value="CLASS V CHITINASE-LIKE"/>
    <property type="match status" value="1"/>
</dbReference>
<accession>A0AAP0R8C7</accession>
<protein>
    <recommendedName>
        <fullName evidence="6">GH18 domain-containing protein</fullName>
    </recommendedName>
</protein>
<reference evidence="7 8" key="1">
    <citation type="journal article" date="2024" name="Plant J.">
        <title>Genome sequences and population genomics reveal climatic adaptation and genomic divergence between two closely related sweetgum species.</title>
        <authorList>
            <person name="Xu W.Q."/>
            <person name="Ren C.Q."/>
            <person name="Zhang X.Y."/>
            <person name="Comes H.P."/>
            <person name="Liu X.H."/>
            <person name="Li Y.G."/>
            <person name="Kettle C.J."/>
            <person name="Jalonen R."/>
            <person name="Gaisberger H."/>
            <person name="Ma Y.Z."/>
            <person name="Qiu Y.X."/>
        </authorList>
    </citation>
    <scope>NUCLEOTIDE SEQUENCE [LARGE SCALE GENOMIC DNA]</scope>
    <source>
        <strain evidence="7">Hangzhou</strain>
    </source>
</reference>
<dbReference type="GO" id="GO:0005576">
    <property type="term" value="C:extracellular region"/>
    <property type="evidence" value="ECO:0007669"/>
    <property type="project" value="TreeGrafter"/>
</dbReference>
<dbReference type="Pfam" id="PF00704">
    <property type="entry name" value="Glyco_hydro_18"/>
    <property type="match status" value="1"/>
</dbReference>
<name>A0AAP0R8C7_LIQFO</name>
<dbReference type="AlphaFoldDB" id="A0AAP0R8C7"/>
<keyword evidence="5" id="KW-0326">Glycosidase</keyword>
<dbReference type="SUPFAM" id="SSF51445">
    <property type="entry name" value="(Trans)glycosidases"/>
    <property type="match status" value="1"/>
</dbReference>
<evidence type="ECO:0000313" key="7">
    <source>
        <dbReference type="EMBL" id="KAK9269701.1"/>
    </source>
</evidence>
<dbReference type="Gene3D" id="3.10.50.10">
    <property type="match status" value="1"/>
</dbReference>
<dbReference type="InterPro" id="IPR011583">
    <property type="entry name" value="Chitinase_II/V-like_cat"/>
</dbReference>
<dbReference type="InterPro" id="IPR050314">
    <property type="entry name" value="Glycosyl_Hydrlase_18"/>
</dbReference>
<comment type="caution">
    <text evidence="7">The sequence shown here is derived from an EMBL/GenBank/DDBJ whole genome shotgun (WGS) entry which is preliminary data.</text>
</comment>
<sequence length="323" mass="36941">MTMVSVHQRRLQFLQQMDRWPFKYAKTLVRSYGNQAATTYNATYVVHYCTFGSNWIGYNDMEAIKTKVSYAKEKRLLGYNVFQASSDENWVLSLLQNQCFRVDRLKGGYFLMKESFGAHLVDPIRRNLDWAHVIAYGYYVSSKVNFTRPHAALYDPWSNVRTSFGIREWTRKGLPASKLVMGLPYHGFVWTLVKPNDNGLGAPAFGSGITADGSMSYKMIVSLIRDYGNAVATTYNGTYVVNHCTIGNIWIGYDDVEAIRTKVSYAKEKKLLRYHVFFVSNDKNWMVSRAAGNCFLPRPEEGSFSTVLDGRLSWIKSSDRAME</sequence>
<dbReference type="GO" id="GO:0006032">
    <property type="term" value="P:chitin catabolic process"/>
    <property type="evidence" value="ECO:0007669"/>
    <property type="project" value="TreeGrafter"/>
</dbReference>
<evidence type="ECO:0000259" key="6">
    <source>
        <dbReference type="PROSITE" id="PS51910"/>
    </source>
</evidence>
<keyword evidence="4" id="KW-0325">Glycoprotein</keyword>
<feature type="domain" description="GH18" evidence="6">
    <location>
        <begin position="1"/>
        <end position="298"/>
    </location>
</feature>
<dbReference type="PANTHER" id="PTHR11177">
    <property type="entry name" value="CHITINASE"/>
    <property type="match status" value="1"/>
</dbReference>
<keyword evidence="8" id="KW-1185">Reference proteome</keyword>
<evidence type="ECO:0000256" key="4">
    <source>
        <dbReference type="ARBA" id="ARBA00023180"/>
    </source>
</evidence>
<dbReference type="Proteomes" id="UP001415857">
    <property type="component" value="Unassembled WGS sequence"/>
</dbReference>
<keyword evidence="2" id="KW-0732">Signal</keyword>
<gene>
    <name evidence="7" type="ORF">L1049_001479</name>
</gene>
<organism evidence="7 8">
    <name type="scientific">Liquidambar formosana</name>
    <name type="common">Formosan gum</name>
    <dbReference type="NCBI Taxonomy" id="63359"/>
    <lineage>
        <taxon>Eukaryota</taxon>
        <taxon>Viridiplantae</taxon>
        <taxon>Streptophyta</taxon>
        <taxon>Embryophyta</taxon>
        <taxon>Tracheophyta</taxon>
        <taxon>Spermatophyta</taxon>
        <taxon>Magnoliopsida</taxon>
        <taxon>eudicotyledons</taxon>
        <taxon>Gunneridae</taxon>
        <taxon>Pentapetalae</taxon>
        <taxon>Saxifragales</taxon>
        <taxon>Altingiaceae</taxon>
        <taxon>Liquidambar</taxon>
    </lineage>
</organism>
<dbReference type="EMBL" id="JBBPBK010000015">
    <property type="protein sequence ID" value="KAK9269701.1"/>
    <property type="molecule type" value="Genomic_DNA"/>
</dbReference>
<evidence type="ECO:0000256" key="5">
    <source>
        <dbReference type="ARBA" id="ARBA00023295"/>
    </source>
</evidence>
<dbReference type="GO" id="GO:0005975">
    <property type="term" value="P:carbohydrate metabolic process"/>
    <property type="evidence" value="ECO:0007669"/>
    <property type="project" value="InterPro"/>
</dbReference>
<dbReference type="SMART" id="SM00636">
    <property type="entry name" value="Glyco_18"/>
    <property type="match status" value="1"/>
</dbReference>
<evidence type="ECO:0000256" key="3">
    <source>
        <dbReference type="ARBA" id="ARBA00022801"/>
    </source>
</evidence>
<evidence type="ECO:0000256" key="1">
    <source>
        <dbReference type="ARBA" id="ARBA00008682"/>
    </source>
</evidence>
<dbReference type="InterPro" id="IPR017853">
    <property type="entry name" value="GH"/>
</dbReference>
<comment type="similarity">
    <text evidence="1">Belongs to the glycosyl hydrolase 18 family. Chitinase class V subfamily.</text>
</comment>
<dbReference type="InterPro" id="IPR001223">
    <property type="entry name" value="Glyco_hydro18_cat"/>
</dbReference>
<keyword evidence="3" id="KW-0378">Hydrolase</keyword>
<evidence type="ECO:0000313" key="8">
    <source>
        <dbReference type="Proteomes" id="UP001415857"/>
    </source>
</evidence>
<dbReference type="InterPro" id="IPR029070">
    <property type="entry name" value="Chitinase_insertion_sf"/>
</dbReference>
<evidence type="ECO:0000256" key="2">
    <source>
        <dbReference type="ARBA" id="ARBA00022729"/>
    </source>
</evidence>
<dbReference type="PROSITE" id="PS51910">
    <property type="entry name" value="GH18_2"/>
    <property type="match status" value="1"/>
</dbReference>
<dbReference type="GO" id="GO:0004568">
    <property type="term" value="F:chitinase activity"/>
    <property type="evidence" value="ECO:0007669"/>
    <property type="project" value="TreeGrafter"/>
</dbReference>
<dbReference type="Gene3D" id="3.20.20.80">
    <property type="entry name" value="Glycosidases"/>
    <property type="match status" value="2"/>
</dbReference>
<dbReference type="FunFam" id="3.10.50.10:FF:000003">
    <property type="entry name" value="Class V chitinase CHIT5b"/>
    <property type="match status" value="1"/>
</dbReference>
<dbReference type="SUPFAM" id="SSF54556">
    <property type="entry name" value="Chitinase insertion domain"/>
    <property type="match status" value="1"/>
</dbReference>
<proteinExistence type="inferred from homology"/>
<dbReference type="GO" id="GO:0008061">
    <property type="term" value="F:chitin binding"/>
    <property type="evidence" value="ECO:0007669"/>
    <property type="project" value="InterPro"/>
</dbReference>